<dbReference type="EMBL" id="PYLO01000001">
    <property type="protein sequence ID" value="PST39298.1"/>
    <property type="molecule type" value="Genomic_DNA"/>
</dbReference>
<accession>A0A2T3FVJ1</accession>
<evidence type="ECO:0000313" key="2">
    <source>
        <dbReference type="EMBL" id="PST39298.1"/>
    </source>
</evidence>
<organism evidence="2 3">
    <name type="scientific">Clostridium fessum</name>
    <dbReference type="NCBI Taxonomy" id="2126740"/>
    <lineage>
        <taxon>Bacteria</taxon>
        <taxon>Bacillati</taxon>
        <taxon>Bacillota</taxon>
        <taxon>Clostridia</taxon>
        <taxon>Eubacteriales</taxon>
        <taxon>Clostridiaceae</taxon>
        <taxon>Clostridium</taxon>
    </lineage>
</organism>
<name>A0A2T3FVJ1_9CLOT</name>
<dbReference type="Pfam" id="PF20076">
    <property type="entry name" value="DUF6472"/>
    <property type="match status" value="1"/>
</dbReference>
<reference evidence="2 3" key="1">
    <citation type="submission" date="2018-03" db="EMBL/GenBank/DDBJ databases">
        <title>Lachnoclostridium SNUG30386 gen.nov., sp.nov., isolated from human faeces.</title>
        <authorList>
            <person name="Seo B."/>
            <person name="Jeon K."/>
            <person name="Ko G."/>
        </authorList>
    </citation>
    <scope>NUCLEOTIDE SEQUENCE [LARGE SCALE GENOMIC DNA]</scope>
    <source>
        <strain evidence="2 3">SNUG30386</strain>
    </source>
</reference>
<evidence type="ECO:0000313" key="3">
    <source>
        <dbReference type="Proteomes" id="UP000241048"/>
    </source>
</evidence>
<sequence>MKKQGPLTSCDTCGNYVYDDDYGYYLCEADLDEDEMAAFLSSQRFVCPYYQTDDEYKIVRKQM</sequence>
<proteinExistence type="predicted"/>
<gene>
    <name evidence="2" type="ORF">C7U56_02380</name>
</gene>
<dbReference type="AlphaFoldDB" id="A0A2T3FVJ1"/>
<evidence type="ECO:0000259" key="1">
    <source>
        <dbReference type="Pfam" id="PF20076"/>
    </source>
</evidence>
<dbReference type="InterPro" id="IPR045525">
    <property type="entry name" value="DUF6472"/>
</dbReference>
<comment type="caution">
    <text evidence="2">The sequence shown here is derived from an EMBL/GenBank/DDBJ whole genome shotgun (WGS) entry which is preliminary data.</text>
</comment>
<feature type="domain" description="DUF6472" evidence="1">
    <location>
        <begin position="8"/>
        <end position="63"/>
    </location>
</feature>
<dbReference type="RefSeq" id="WP_107000412.1">
    <property type="nucleotide sequence ID" value="NZ_JAQCTY010000003.1"/>
</dbReference>
<keyword evidence="3" id="KW-1185">Reference proteome</keyword>
<protein>
    <recommendedName>
        <fullName evidence="1">DUF6472 domain-containing protein</fullName>
    </recommendedName>
</protein>
<dbReference type="Proteomes" id="UP000241048">
    <property type="component" value="Unassembled WGS sequence"/>
</dbReference>